<reference evidence="2 3" key="1">
    <citation type="submission" date="2016-01" db="EMBL/GenBank/DDBJ databases">
        <authorList>
            <person name="Oliw E.H."/>
        </authorList>
    </citation>
    <scope>NUCLEOTIDE SEQUENCE [LARGE SCALE GENOMIC DNA]</scope>
    <source>
        <strain evidence="2">LMG 27134</strain>
    </source>
</reference>
<evidence type="ECO:0000256" key="1">
    <source>
        <dbReference type="SAM" id="Phobius"/>
    </source>
</evidence>
<evidence type="ECO:0000313" key="3">
    <source>
        <dbReference type="Proteomes" id="UP000054683"/>
    </source>
</evidence>
<evidence type="ECO:0000313" key="2">
    <source>
        <dbReference type="EMBL" id="SAL48337.1"/>
    </source>
</evidence>
<dbReference type="EMBL" id="FCOK02000036">
    <property type="protein sequence ID" value="SAL48337.1"/>
    <property type="molecule type" value="Genomic_DNA"/>
</dbReference>
<accession>A0A158HW10</accession>
<sequence>MKLGLSGMAPKAAERSWHVASWLAIAAATGLIVEGLVHASAKIVGLRSTSGWNAILWT</sequence>
<dbReference type="AlphaFoldDB" id="A0A158HW10"/>
<keyword evidence="1" id="KW-0812">Transmembrane</keyword>
<keyword evidence="1" id="KW-0472">Membrane</keyword>
<feature type="transmembrane region" description="Helical" evidence="1">
    <location>
        <begin position="20"/>
        <end position="37"/>
    </location>
</feature>
<gene>
    <name evidence="2" type="ORF">AWB69_04862</name>
</gene>
<name>A0A158HW10_9BURK</name>
<dbReference type="Proteomes" id="UP000054683">
    <property type="component" value="Unassembled WGS sequence"/>
</dbReference>
<protein>
    <submittedName>
        <fullName evidence="2">Uncharacterized protein</fullName>
    </submittedName>
</protein>
<proteinExistence type="predicted"/>
<keyword evidence="1" id="KW-1133">Transmembrane helix</keyword>
<organism evidence="2 3">
    <name type="scientific">Caballeronia udeis</name>
    <dbReference type="NCBI Taxonomy" id="1232866"/>
    <lineage>
        <taxon>Bacteria</taxon>
        <taxon>Pseudomonadati</taxon>
        <taxon>Pseudomonadota</taxon>
        <taxon>Betaproteobacteria</taxon>
        <taxon>Burkholderiales</taxon>
        <taxon>Burkholderiaceae</taxon>
        <taxon>Caballeronia</taxon>
    </lineage>
</organism>